<proteinExistence type="predicted"/>
<dbReference type="AlphaFoldDB" id="A0A167G6A5"/>
<name>A0A167G6A5_CALVF</name>
<organism evidence="1 2">
    <name type="scientific">Calocera viscosa (strain TUFC12733)</name>
    <dbReference type="NCBI Taxonomy" id="1330018"/>
    <lineage>
        <taxon>Eukaryota</taxon>
        <taxon>Fungi</taxon>
        <taxon>Dikarya</taxon>
        <taxon>Basidiomycota</taxon>
        <taxon>Agaricomycotina</taxon>
        <taxon>Dacrymycetes</taxon>
        <taxon>Dacrymycetales</taxon>
        <taxon>Dacrymycetaceae</taxon>
        <taxon>Calocera</taxon>
    </lineage>
</organism>
<accession>A0A167G6A5</accession>
<keyword evidence="2" id="KW-1185">Reference proteome</keyword>
<dbReference type="OrthoDB" id="10377884at2759"/>
<evidence type="ECO:0000313" key="2">
    <source>
        <dbReference type="Proteomes" id="UP000076738"/>
    </source>
</evidence>
<reference evidence="1 2" key="1">
    <citation type="journal article" date="2016" name="Mol. Biol. Evol.">
        <title>Comparative Genomics of Early-Diverging Mushroom-Forming Fungi Provides Insights into the Origins of Lignocellulose Decay Capabilities.</title>
        <authorList>
            <person name="Nagy L.G."/>
            <person name="Riley R."/>
            <person name="Tritt A."/>
            <person name="Adam C."/>
            <person name="Daum C."/>
            <person name="Floudas D."/>
            <person name="Sun H."/>
            <person name="Yadav J.S."/>
            <person name="Pangilinan J."/>
            <person name="Larsson K.H."/>
            <person name="Matsuura K."/>
            <person name="Barry K."/>
            <person name="Labutti K."/>
            <person name="Kuo R."/>
            <person name="Ohm R.A."/>
            <person name="Bhattacharya S.S."/>
            <person name="Shirouzu T."/>
            <person name="Yoshinaga Y."/>
            <person name="Martin F.M."/>
            <person name="Grigoriev I.V."/>
            <person name="Hibbett D.S."/>
        </authorList>
    </citation>
    <scope>NUCLEOTIDE SEQUENCE [LARGE SCALE GENOMIC DNA]</scope>
    <source>
        <strain evidence="1 2">TUFC12733</strain>
    </source>
</reference>
<evidence type="ECO:0000313" key="1">
    <source>
        <dbReference type="EMBL" id="KZO90216.1"/>
    </source>
</evidence>
<gene>
    <name evidence="1" type="ORF">CALVIDRAFT_411609</name>
</gene>
<sequence length="127" mass="14094">MALFFLFYSRPCYIVCRRKNSEPPMLYHLLLIVALATVAVRASPTGPVRPRQSTNCSYTCPTTDMDGNVLVYPSHTGGGLGCLYDDHMGGYTCMYSYTNGKNIGGRDSCYPEADQTCSRRGRGWLSQ</sequence>
<dbReference type="Proteomes" id="UP000076738">
    <property type="component" value="Unassembled WGS sequence"/>
</dbReference>
<protein>
    <submittedName>
        <fullName evidence="1">Uncharacterized protein</fullName>
    </submittedName>
</protein>
<dbReference type="EMBL" id="KV417348">
    <property type="protein sequence ID" value="KZO90216.1"/>
    <property type="molecule type" value="Genomic_DNA"/>
</dbReference>